<feature type="region of interest" description="Disordered" evidence="1">
    <location>
        <begin position="302"/>
        <end position="345"/>
    </location>
</feature>
<feature type="compositionally biased region" description="Polar residues" evidence="1">
    <location>
        <begin position="49"/>
        <end position="59"/>
    </location>
</feature>
<feature type="compositionally biased region" description="Low complexity" evidence="1">
    <location>
        <begin position="192"/>
        <end position="202"/>
    </location>
</feature>
<dbReference type="KEGG" id="ssck:SPSK_01843"/>
<comment type="caution">
    <text evidence="2">The sequence shown here is derived from an EMBL/GenBank/DDBJ whole genome shotgun (WGS) entry which is preliminary data.</text>
</comment>
<dbReference type="RefSeq" id="XP_016590005.1">
    <property type="nucleotide sequence ID" value="XM_016728742.1"/>
</dbReference>
<evidence type="ECO:0000256" key="1">
    <source>
        <dbReference type="SAM" id="MobiDB-lite"/>
    </source>
</evidence>
<dbReference type="AlphaFoldDB" id="A0A0F2ME12"/>
<dbReference type="OrthoDB" id="4900256at2759"/>
<proteinExistence type="predicted"/>
<accession>A0A0F2ME12</accession>
<feature type="compositionally biased region" description="Basic and acidic residues" evidence="1">
    <location>
        <begin position="143"/>
        <end position="160"/>
    </location>
</feature>
<dbReference type="EMBL" id="AXCR01000005">
    <property type="protein sequence ID" value="KJR87329.1"/>
    <property type="molecule type" value="Genomic_DNA"/>
</dbReference>
<name>A0A0F2ME12_SPOSC</name>
<reference evidence="2 3" key="1">
    <citation type="journal article" date="2014" name="BMC Genomics">
        <title>Comparative genomics of the major fungal agents of human and animal Sporotrichosis: Sporothrix schenckii and Sporothrix brasiliensis.</title>
        <authorList>
            <person name="Teixeira M.M."/>
            <person name="de Almeida L.G."/>
            <person name="Kubitschek-Barreira P."/>
            <person name="Alves F.L."/>
            <person name="Kioshima E.S."/>
            <person name="Abadio A.K."/>
            <person name="Fernandes L."/>
            <person name="Derengowski L.S."/>
            <person name="Ferreira K.S."/>
            <person name="Souza R.C."/>
            <person name="Ruiz J.C."/>
            <person name="de Andrade N.C."/>
            <person name="Paes H.C."/>
            <person name="Nicola A.M."/>
            <person name="Albuquerque P."/>
            <person name="Gerber A.L."/>
            <person name="Martins V.P."/>
            <person name="Peconick L.D."/>
            <person name="Neto A.V."/>
            <person name="Chaucanez C.B."/>
            <person name="Silva P.A."/>
            <person name="Cunha O.L."/>
            <person name="de Oliveira F.F."/>
            <person name="dos Santos T.C."/>
            <person name="Barros A.L."/>
            <person name="Soares M.A."/>
            <person name="de Oliveira L.M."/>
            <person name="Marini M.M."/>
            <person name="Villalobos-Duno H."/>
            <person name="Cunha M.M."/>
            <person name="de Hoog S."/>
            <person name="da Silveira J.F."/>
            <person name="Henrissat B."/>
            <person name="Nino-Vega G.A."/>
            <person name="Cisalpino P.S."/>
            <person name="Mora-Montes H.M."/>
            <person name="Almeida S.R."/>
            <person name="Stajich J.E."/>
            <person name="Lopes-Bezerra L.M."/>
            <person name="Vasconcelos A.T."/>
            <person name="Felipe M.S."/>
        </authorList>
    </citation>
    <scope>NUCLEOTIDE SEQUENCE [LARGE SCALE GENOMIC DNA]</scope>
    <source>
        <strain evidence="2 3">1099-18</strain>
    </source>
</reference>
<dbReference type="GeneID" id="27664019"/>
<dbReference type="Proteomes" id="UP000033710">
    <property type="component" value="Unassembled WGS sequence"/>
</dbReference>
<dbReference type="VEuPathDB" id="FungiDB:SPSK_01843"/>
<evidence type="ECO:0000313" key="2">
    <source>
        <dbReference type="EMBL" id="KJR87329.1"/>
    </source>
</evidence>
<feature type="region of interest" description="Disordered" evidence="1">
    <location>
        <begin position="1"/>
        <end position="65"/>
    </location>
</feature>
<reference evidence="2 3" key="2">
    <citation type="journal article" date="2015" name="Eukaryot. Cell">
        <title>Asexual propagation of a virulent clone complex in a human and feline outbreak of sporotrichosis.</title>
        <authorList>
            <person name="Teixeira Mde M."/>
            <person name="Rodrigues A.M."/>
            <person name="Tsui C.K."/>
            <person name="de Almeida L.G."/>
            <person name="Van Diepeningen A.D."/>
            <person name="van den Ende B.G."/>
            <person name="Fernandes G.F."/>
            <person name="Kano R."/>
            <person name="Hamelin R.C."/>
            <person name="Lopes-Bezerra L.M."/>
            <person name="Vasconcelos A.T."/>
            <person name="de Hoog S."/>
            <person name="de Camargo Z.P."/>
            <person name="Felipe M.S."/>
        </authorList>
    </citation>
    <scope>NUCLEOTIDE SEQUENCE [LARGE SCALE GENOMIC DNA]</scope>
    <source>
        <strain evidence="2 3">1099-18</strain>
    </source>
</reference>
<feature type="region of interest" description="Disordered" evidence="1">
    <location>
        <begin position="143"/>
        <end position="205"/>
    </location>
</feature>
<sequence>MSDDGLVVSPVEADIDVPMGEGQTSQAAEKGTETPVVPTVQSTVPPQSMSSPAQETPPATTYKLPPTRVTSAIPAMFVPLRADADLTQPFDPPRSRIERAKAMLDTLEYYRTGVREGFMYLADMDRRHIIGAAMARKTEMAEARAAKEARESADAAKEAETYEAAPNPAESTTSARPSTDKGKGKATEGGVLLDRLPPTDNLLLDDDETISHDEIDVMIATMRAPAVPGVDYNAAPYLDQHLPLRFPVEAGEVRGGRRASVRQLSEVIEQALGQMSGFDAHMGKLRATWTENLEREQKLLDERFGSLPGDREARVAAETEDERPGSNSGSGTAAEEPQDVAMTGT</sequence>
<evidence type="ECO:0000313" key="3">
    <source>
        <dbReference type="Proteomes" id="UP000033710"/>
    </source>
</evidence>
<feature type="compositionally biased region" description="Low complexity" evidence="1">
    <location>
        <begin position="33"/>
        <end position="48"/>
    </location>
</feature>
<gene>
    <name evidence="2" type="ORF">SPSK_01843</name>
</gene>
<organism evidence="2 3">
    <name type="scientific">Sporothrix schenckii 1099-18</name>
    <dbReference type="NCBI Taxonomy" id="1397361"/>
    <lineage>
        <taxon>Eukaryota</taxon>
        <taxon>Fungi</taxon>
        <taxon>Dikarya</taxon>
        <taxon>Ascomycota</taxon>
        <taxon>Pezizomycotina</taxon>
        <taxon>Sordariomycetes</taxon>
        <taxon>Sordariomycetidae</taxon>
        <taxon>Ophiostomatales</taxon>
        <taxon>Ophiostomataceae</taxon>
        <taxon>Sporothrix</taxon>
    </lineage>
</organism>
<feature type="compositionally biased region" description="Basic and acidic residues" evidence="1">
    <location>
        <begin position="302"/>
        <end position="317"/>
    </location>
</feature>
<protein>
    <submittedName>
        <fullName evidence="2">Uncharacterized protein</fullName>
    </submittedName>
</protein>